<dbReference type="NCBIfam" id="NF003139">
    <property type="entry name" value="PRK04051.1"/>
    <property type="match status" value="1"/>
</dbReference>
<dbReference type="InterPro" id="IPR036986">
    <property type="entry name" value="S4_RNA-bd_sf"/>
</dbReference>
<dbReference type="InterPro" id="IPR002942">
    <property type="entry name" value="S4_RNA-bd"/>
</dbReference>
<dbReference type="HAMAP" id="MF_01306_A">
    <property type="entry name" value="Ribosomal_uS4_A"/>
    <property type="match status" value="1"/>
</dbReference>
<dbReference type="GO" id="GO:0015935">
    <property type="term" value="C:small ribosomal subunit"/>
    <property type="evidence" value="ECO:0007669"/>
    <property type="project" value="InterPro"/>
</dbReference>
<dbReference type="AlphaFoldDB" id="X0S6A3"/>
<dbReference type="EMBL" id="BARS01008283">
    <property type="protein sequence ID" value="GAF76524.1"/>
    <property type="molecule type" value="Genomic_DNA"/>
</dbReference>
<dbReference type="Pfam" id="PF01479">
    <property type="entry name" value="S4"/>
    <property type="match status" value="1"/>
</dbReference>
<dbReference type="InterPro" id="IPR005710">
    <property type="entry name" value="Ribosomal_uS4_euk/arc"/>
</dbReference>
<accession>X0S6A3</accession>
<reference evidence="8" key="1">
    <citation type="journal article" date="2014" name="Front. Microbiol.">
        <title>High frequency of phylogenetically diverse reductive dehalogenase-homologous genes in deep subseafloor sedimentary metagenomes.</title>
        <authorList>
            <person name="Kawai M."/>
            <person name="Futagami T."/>
            <person name="Toyoda A."/>
            <person name="Takaki Y."/>
            <person name="Nishi S."/>
            <person name="Hori S."/>
            <person name="Arai W."/>
            <person name="Tsubouchi T."/>
            <person name="Morono Y."/>
            <person name="Uchiyama I."/>
            <person name="Ito T."/>
            <person name="Fujiyama A."/>
            <person name="Inagaki F."/>
            <person name="Takami H."/>
        </authorList>
    </citation>
    <scope>NUCLEOTIDE SEQUENCE</scope>
    <source>
        <strain evidence="8">Expedition CK06-06</strain>
    </source>
</reference>
<dbReference type="GO" id="GO:0042274">
    <property type="term" value="P:ribosomal small subunit biogenesis"/>
    <property type="evidence" value="ECO:0007669"/>
    <property type="project" value="TreeGrafter"/>
</dbReference>
<proteinExistence type="inferred from homology"/>
<dbReference type="InterPro" id="IPR022801">
    <property type="entry name" value="Ribosomal_uS4"/>
</dbReference>
<dbReference type="SMART" id="SM01390">
    <property type="entry name" value="Ribosomal_S4"/>
    <property type="match status" value="1"/>
</dbReference>
<keyword evidence="3" id="KW-0694">RNA-binding</keyword>
<evidence type="ECO:0000256" key="6">
    <source>
        <dbReference type="ARBA" id="ARBA00035522"/>
    </source>
</evidence>
<sequence length="155" mass="18037">MGHPKLKKKTYSKPTHPWQKERIEEEKELLKEFGLKNKEEIWKVSSLLRKYAKQAKTLIALDTPQSEIRRAQLLKKLSSSGLIEETAKLEDVLTITLKDILSRRLQTMIYKNKLAKSIRQSRQLITHEHIVVGDKKITSPSYLVSKQEETIINFA</sequence>
<dbReference type="NCBIfam" id="TIGR01018">
    <property type="entry name" value="uS4_arch"/>
    <property type="match status" value="1"/>
</dbReference>
<dbReference type="SUPFAM" id="SSF55174">
    <property type="entry name" value="Alpha-L RNA-binding motif"/>
    <property type="match status" value="1"/>
</dbReference>
<dbReference type="InterPro" id="IPR022802">
    <property type="entry name" value="Ribosomal_uS4_arc"/>
</dbReference>
<protein>
    <recommendedName>
        <fullName evidence="6">30S ribosomal protein S4</fullName>
    </recommendedName>
</protein>
<dbReference type="GO" id="GO:0019843">
    <property type="term" value="F:rRNA binding"/>
    <property type="evidence" value="ECO:0007669"/>
    <property type="project" value="UniProtKB-KW"/>
</dbReference>
<dbReference type="GO" id="GO:0003735">
    <property type="term" value="F:structural constituent of ribosome"/>
    <property type="evidence" value="ECO:0007669"/>
    <property type="project" value="InterPro"/>
</dbReference>
<evidence type="ECO:0000256" key="3">
    <source>
        <dbReference type="ARBA" id="ARBA00022884"/>
    </source>
</evidence>
<dbReference type="Gene3D" id="3.10.290.10">
    <property type="entry name" value="RNA-binding S4 domain"/>
    <property type="match status" value="1"/>
</dbReference>
<dbReference type="InterPro" id="IPR001912">
    <property type="entry name" value="Ribosomal_uS4_N"/>
</dbReference>
<evidence type="ECO:0000259" key="7">
    <source>
        <dbReference type="SMART" id="SM01390"/>
    </source>
</evidence>
<dbReference type="PANTHER" id="PTHR11831:SF5">
    <property type="entry name" value="40S RIBOSOMAL PROTEIN S9"/>
    <property type="match status" value="1"/>
</dbReference>
<keyword evidence="4" id="KW-0689">Ribosomal protein</keyword>
<comment type="similarity">
    <text evidence="1">Belongs to the universal ribosomal protein uS4 family.</text>
</comment>
<dbReference type="Pfam" id="PF00163">
    <property type="entry name" value="Ribosomal_S4"/>
    <property type="match status" value="1"/>
</dbReference>
<keyword evidence="2" id="KW-0699">rRNA-binding</keyword>
<evidence type="ECO:0000256" key="1">
    <source>
        <dbReference type="ARBA" id="ARBA00007465"/>
    </source>
</evidence>
<dbReference type="GO" id="GO:0006412">
    <property type="term" value="P:translation"/>
    <property type="evidence" value="ECO:0007669"/>
    <property type="project" value="InterPro"/>
</dbReference>
<gene>
    <name evidence="8" type="ORF">S01H1_15821</name>
</gene>
<evidence type="ECO:0000256" key="2">
    <source>
        <dbReference type="ARBA" id="ARBA00022730"/>
    </source>
</evidence>
<keyword evidence="5" id="KW-0687">Ribonucleoprotein</keyword>
<organism evidence="8">
    <name type="scientific">marine sediment metagenome</name>
    <dbReference type="NCBI Taxonomy" id="412755"/>
    <lineage>
        <taxon>unclassified sequences</taxon>
        <taxon>metagenomes</taxon>
        <taxon>ecological metagenomes</taxon>
    </lineage>
</organism>
<dbReference type="PROSITE" id="PS50889">
    <property type="entry name" value="S4"/>
    <property type="match status" value="1"/>
</dbReference>
<name>X0S6A3_9ZZZZ</name>
<feature type="non-terminal residue" evidence="8">
    <location>
        <position position="155"/>
    </location>
</feature>
<evidence type="ECO:0000256" key="5">
    <source>
        <dbReference type="ARBA" id="ARBA00023274"/>
    </source>
</evidence>
<evidence type="ECO:0000313" key="8">
    <source>
        <dbReference type="EMBL" id="GAF76524.1"/>
    </source>
</evidence>
<comment type="caution">
    <text evidence="8">The sequence shown here is derived from an EMBL/GenBank/DDBJ whole genome shotgun (WGS) entry which is preliminary data.</text>
</comment>
<dbReference type="PANTHER" id="PTHR11831">
    <property type="entry name" value="30S 40S RIBOSOMAL PROTEIN"/>
    <property type="match status" value="1"/>
</dbReference>
<feature type="domain" description="Small ribosomal subunit protein uS4 N-terminal" evidence="7">
    <location>
        <begin position="5"/>
        <end position="102"/>
    </location>
</feature>
<evidence type="ECO:0000256" key="4">
    <source>
        <dbReference type="ARBA" id="ARBA00022980"/>
    </source>
</evidence>
<dbReference type="CDD" id="cd00165">
    <property type="entry name" value="S4"/>
    <property type="match status" value="1"/>
</dbReference>